<evidence type="ECO:0000313" key="7">
    <source>
        <dbReference type="Proteomes" id="UP000547209"/>
    </source>
</evidence>
<dbReference type="GO" id="GO:0004497">
    <property type="term" value="F:monooxygenase activity"/>
    <property type="evidence" value="ECO:0007669"/>
    <property type="project" value="UniProtKB-KW"/>
</dbReference>
<dbReference type="InterPro" id="IPR002938">
    <property type="entry name" value="FAD-bd"/>
</dbReference>
<dbReference type="AlphaFoldDB" id="A0A7X0VG06"/>
<keyword evidence="3" id="KW-0560">Oxidoreductase</keyword>
<keyword evidence="1" id="KW-0285">Flavoprotein</keyword>
<organism evidence="6 7">
    <name type="scientific">Cohnella nanjingensis</name>
    <dbReference type="NCBI Taxonomy" id="1387779"/>
    <lineage>
        <taxon>Bacteria</taxon>
        <taxon>Bacillati</taxon>
        <taxon>Bacillota</taxon>
        <taxon>Bacilli</taxon>
        <taxon>Bacillales</taxon>
        <taxon>Paenibacillaceae</taxon>
        <taxon>Cohnella</taxon>
    </lineage>
</organism>
<proteinExistence type="predicted"/>
<evidence type="ECO:0000256" key="1">
    <source>
        <dbReference type="ARBA" id="ARBA00022630"/>
    </source>
</evidence>
<comment type="caution">
    <text evidence="6">The sequence shown here is derived from an EMBL/GenBank/DDBJ whole genome shotgun (WGS) entry which is preliminary data.</text>
</comment>
<dbReference type="PANTHER" id="PTHR47178:SF6">
    <property type="entry name" value="FAD-BINDING DOMAIN-CONTAINING PROTEIN"/>
    <property type="match status" value="1"/>
</dbReference>
<sequence length="459" mass="50232">MPQLSTPPFTVSRNDGMASPLHILVIGGGIGGLCLAQGLKQAGISVAVYERDRTPTAREQGYRIHIDPTGSRSLHECLPPVLWDAFVATAGDPGTGFGFLTERLRKLVMIEDEIFTGGVYDPAEGHHAASRLTLRQILLAGLEDAVIFDKEFVRYEQSPDGKVTAFFADGTTAVGDLLVGADGANSRVRRQFLPHAERVDTGAVGIGGKLELTNTTRAWLPGRIKNGMNVILGPRHFLFTAVFNRRRKQEEILPLLGDEIRAAGLNPEELLQNLEDRDYILWAFITRRDNPAFESDHMRGDALQGLVGRMVNRWHPDLRRIIGETDPVTIQAFPFRTSIPVKPWKTTNVTLLGDAIHSMTPAGGIGANTALRDACLICKQLISVNQGKSALIAAIEGYETQMLEYGFAAVGDSLRNTKQAIANPAARLAGKSFLKLFGVLPPLRRAVFNERWSDHSDLS</sequence>
<dbReference type="Gene3D" id="3.50.50.60">
    <property type="entry name" value="FAD/NAD(P)-binding domain"/>
    <property type="match status" value="1"/>
</dbReference>
<keyword evidence="4 6" id="KW-0503">Monooxygenase</keyword>
<keyword evidence="2" id="KW-0274">FAD</keyword>
<accession>A0A7X0VG06</accession>
<evidence type="ECO:0000256" key="2">
    <source>
        <dbReference type="ARBA" id="ARBA00022827"/>
    </source>
</evidence>
<keyword evidence="7" id="KW-1185">Reference proteome</keyword>
<dbReference type="InterPro" id="IPR036188">
    <property type="entry name" value="FAD/NAD-bd_sf"/>
</dbReference>
<evidence type="ECO:0000313" key="6">
    <source>
        <dbReference type="EMBL" id="MBB6671828.1"/>
    </source>
</evidence>
<dbReference type="GO" id="GO:0071949">
    <property type="term" value="F:FAD binding"/>
    <property type="evidence" value="ECO:0007669"/>
    <property type="project" value="InterPro"/>
</dbReference>
<dbReference type="PRINTS" id="PR00420">
    <property type="entry name" value="RNGMNOXGNASE"/>
</dbReference>
<dbReference type="RefSeq" id="WP_185143310.1">
    <property type="nucleotide sequence ID" value="NZ_JACJVP010000024.1"/>
</dbReference>
<dbReference type="SUPFAM" id="SSF51905">
    <property type="entry name" value="FAD/NAD(P)-binding domain"/>
    <property type="match status" value="1"/>
</dbReference>
<reference evidence="6 7" key="1">
    <citation type="submission" date="2020-08" db="EMBL/GenBank/DDBJ databases">
        <title>Cohnella phylogeny.</title>
        <authorList>
            <person name="Dunlap C."/>
        </authorList>
    </citation>
    <scope>NUCLEOTIDE SEQUENCE [LARGE SCALE GENOMIC DNA]</scope>
    <source>
        <strain evidence="6 7">DSM 28246</strain>
    </source>
</reference>
<protein>
    <submittedName>
        <fullName evidence="6">FAD-dependent monooxygenase</fullName>
    </submittedName>
</protein>
<dbReference type="Pfam" id="PF01494">
    <property type="entry name" value="FAD_binding_3"/>
    <property type="match status" value="2"/>
</dbReference>
<evidence type="ECO:0000256" key="3">
    <source>
        <dbReference type="ARBA" id="ARBA00023002"/>
    </source>
</evidence>
<dbReference type="EMBL" id="JACJVP010000024">
    <property type="protein sequence ID" value="MBB6671828.1"/>
    <property type="molecule type" value="Genomic_DNA"/>
</dbReference>
<gene>
    <name evidence="6" type="ORF">H7C19_14150</name>
</gene>
<dbReference type="Proteomes" id="UP000547209">
    <property type="component" value="Unassembled WGS sequence"/>
</dbReference>
<dbReference type="PANTHER" id="PTHR47178">
    <property type="entry name" value="MONOOXYGENASE, FAD-BINDING"/>
    <property type="match status" value="1"/>
</dbReference>
<name>A0A7X0VG06_9BACL</name>
<evidence type="ECO:0000259" key="5">
    <source>
        <dbReference type="Pfam" id="PF01494"/>
    </source>
</evidence>
<feature type="domain" description="FAD-binding" evidence="5">
    <location>
        <begin position="310"/>
        <end position="389"/>
    </location>
</feature>
<evidence type="ECO:0000256" key="4">
    <source>
        <dbReference type="ARBA" id="ARBA00023033"/>
    </source>
</evidence>
<feature type="domain" description="FAD-binding" evidence="5">
    <location>
        <begin position="23"/>
        <end position="192"/>
    </location>
</feature>